<keyword evidence="2" id="KW-1185">Reference proteome</keyword>
<dbReference type="RefSeq" id="WP_108384503.1">
    <property type="nucleotide sequence ID" value="NZ_QBUD01000001.1"/>
</dbReference>
<comment type="caution">
    <text evidence="1">The sequence shown here is derived from an EMBL/GenBank/DDBJ whole genome shotgun (WGS) entry which is preliminary data.</text>
</comment>
<dbReference type="EMBL" id="QBUD01000001">
    <property type="protein sequence ID" value="PUB18780.1"/>
    <property type="molecule type" value="Genomic_DNA"/>
</dbReference>
<evidence type="ECO:0000313" key="2">
    <source>
        <dbReference type="Proteomes" id="UP000244523"/>
    </source>
</evidence>
<name>A0A2T6KQE7_9RHOB</name>
<reference evidence="1 2" key="1">
    <citation type="submission" date="2018-04" db="EMBL/GenBank/DDBJ databases">
        <title>Genomic Encyclopedia of Archaeal and Bacterial Type Strains, Phase II (KMG-II): from individual species to whole genera.</title>
        <authorList>
            <person name="Goeker M."/>
        </authorList>
    </citation>
    <scope>NUCLEOTIDE SEQUENCE [LARGE SCALE GENOMIC DNA]</scope>
    <source>
        <strain evidence="1 2">DSM 29955</strain>
    </source>
</reference>
<organism evidence="1 2">
    <name type="scientific">Yoonia sediminilitoris</name>
    <dbReference type="NCBI Taxonomy" id="1286148"/>
    <lineage>
        <taxon>Bacteria</taxon>
        <taxon>Pseudomonadati</taxon>
        <taxon>Pseudomonadota</taxon>
        <taxon>Alphaproteobacteria</taxon>
        <taxon>Rhodobacterales</taxon>
        <taxon>Paracoccaceae</taxon>
        <taxon>Yoonia</taxon>
    </lineage>
</organism>
<gene>
    <name evidence="1" type="ORF">C8N45_101367</name>
</gene>
<protein>
    <submittedName>
        <fullName evidence="1">Uncharacterized protein</fullName>
    </submittedName>
</protein>
<dbReference type="Proteomes" id="UP000244523">
    <property type="component" value="Unassembled WGS sequence"/>
</dbReference>
<dbReference type="Gene3D" id="3.40.50.410">
    <property type="entry name" value="von Willebrand factor, type A domain"/>
    <property type="match status" value="1"/>
</dbReference>
<sequence length="269" mass="29658">MEDNTSGTTRSTKVDGQMCPTKEFEGVLPISEDEDELRLRISLLEPRGGTAIFTGAKWGISLLDPSIRPVIQNVDTVAAIHRETRPLDYPDATAEAEAKAPSYTFMVLMTDSQKSNVAGNSPRYDEGSEMRRLFDSDPTQHLTWIRNRSDDRLTSSQRQFKYYLRELAPHGPSNADPFSGGGAFFNVINTNVQDETEADRLSKGMCRTAKARDIVVYGIAAGATSNGETLMNCCASELKGIYYKQTSGADLDNIHAAVAEQLIDLRLTH</sequence>
<dbReference type="AlphaFoldDB" id="A0A2T6KQE7"/>
<evidence type="ECO:0000313" key="1">
    <source>
        <dbReference type="EMBL" id="PUB18780.1"/>
    </source>
</evidence>
<dbReference type="OrthoDB" id="7522752at2"/>
<dbReference type="InterPro" id="IPR036465">
    <property type="entry name" value="vWFA_dom_sf"/>
</dbReference>
<proteinExistence type="predicted"/>
<accession>A0A2T6KQE7</accession>